<keyword evidence="1" id="KW-0472">Membrane</keyword>
<gene>
    <name evidence="2" type="primary">ais_1</name>
    <name evidence="2" type="ORF">PS655_00787</name>
</gene>
<dbReference type="InterPro" id="IPR029033">
    <property type="entry name" value="His_PPase_superfam"/>
</dbReference>
<dbReference type="Pfam" id="PF00300">
    <property type="entry name" value="His_Phos_1"/>
    <property type="match status" value="1"/>
</dbReference>
<keyword evidence="1" id="KW-0812">Transmembrane</keyword>
<dbReference type="Gene3D" id="3.40.50.1240">
    <property type="entry name" value="Phosphoglycerate mutase-like"/>
    <property type="match status" value="1"/>
</dbReference>
<reference evidence="2 3" key="1">
    <citation type="submission" date="2019-09" db="EMBL/GenBank/DDBJ databases">
        <authorList>
            <person name="Chandra G."/>
            <person name="Truman W A."/>
        </authorList>
    </citation>
    <scope>NUCLEOTIDE SEQUENCE [LARGE SCALE GENOMIC DNA]</scope>
    <source>
        <strain evidence="2">PS655</strain>
    </source>
</reference>
<protein>
    <submittedName>
        <fullName evidence="2">Lipopolysaccharide core heptose(II)-phosphate phosphatase</fullName>
        <ecNumber evidence="2">3.1.3.-</ecNumber>
    </submittedName>
</protein>
<organism evidence="2 3">
    <name type="scientific">Pseudomonas fluorescens</name>
    <dbReference type="NCBI Taxonomy" id="294"/>
    <lineage>
        <taxon>Bacteria</taxon>
        <taxon>Pseudomonadati</taxon>
        <taxon>Pseudomonadota</taxon>
        <taxon>Gammaproteobacteria</taxon>
        <taxon>Pseudomonadales</taxon>
        <taxon>Pseudomonadaceae</taxon>
        <taxon>Pseudomonas</taxon>
    </lineage>
</organism>
<keyword evidence="2" id="KW-0378">Hydrolase</keyword>
<evidence type="ECO:0000313" key="3">
    <source>
        <dbReference type="Proteomes" id="UP000327167"/>
    </source>
</evidence>
<dbReference type="CDD" id="cd07040">
    <property type="entry name" value="HP"/>
    <property type="match status" value="1"/>
</dbReference>
<sequence length="224" mass="24884">MAQLFQLKHLFRYRRTPRFRLWSALVCVVLVAILVSGFVWWPRSPTDLDHAGRSTTAEWIKAWRAGEVVALVRHTERCDRSSNTCLGPADGITELGSSAAQSVGEGFVRLGMQQAVVLSSPLTRTAQTAHYMFGHDALAEDWLATCGPTLRDEIVARKVAQQNLVLVTHSGCISDFEKQTGFPHAIAAEYGSTLLVRIDNQKQLTVLGIINTPFWQTLDVTHNQ</sequence>
<dbReference type="SMART" id="SM00855">
    <property type="entry name" value="PGAM"/>
    <property type="match status" value="1"/>
</dbReference>
<name>A0A5E6QFI5_PSEFL</name>
<keyword evidence="1" id="KW-1133">Transmembrane helix</keyword>
<dbReference type="InterPro" id="IPR013078">
    <property type="entry name" value="His_Pase_superF_clade-1"/>
</dbReference>
<evidence type="ECO:0000313" key="2">
    <source>
        <dbReference type="EMBL" id="VVM51175.1"/>
    </source>
</evidence>
<proteinExistence type="predicted"/>
<dbReference type="SUPFAM" id="SSF53254">
    <property type="entry name" value="Phosphoglycerate mutase-like"/>
    <property type="match status" value="1"/>
</dbReference>
<dbReference type="Proteomes" id="UP000327167">
    <property type="component" value="Unassembled WGS sequence"/>
</dbReference>
<dbReference type="GO" id="GO:0016787">
    <property type="term" value="F:hydrolase activity"/>
    <property type="evidence" value="ECO:0007669"/>
    <property type="project" value="UniProtKB-KW"/>
</dbReference>
<evidence type="ECO:0000256" key="1">
    <source>
        <dbReference type="SAM" id="Phobius"/>
    </source>
</evidence>
<dbReference type="EMBL" id="CABVHJ010000002">
    <property type="protein sequence ID" value="VVM51175.1"/>
    <property type="molecule type" value="Genomic_DNA"/>
</dbReference>
<accession>A0A5E6QFI5</accession>
<dbReference type="AlphaFoldDB" id="A0A5E6QFI5"/>
<feature type="transmembrane region" description="Helical" evidence="1">
    <location>
        <begin position="21"/>
        <end position="41"/>
    </location>
</feature>
<dbReference type="EC" id="3.1.3.-" evidence="2"/>